<proteinExistence type="predicted"/>
<gene>
    <name evidence="2" type="ORF">B1H18_00625</name>
</gene>
<name>A0A1V4AGQ1_9ACTN</name>
<dbReference type="PANTHER" id="PTHR39332">
    <property type="entry name" value="BLL4707 PROTEIN"/>
    <property type="match status" value="1"/>
</dbReference>
<dbReference type="RefSeq" id="WP_077963733.1">
    <property type="nucleotide sequence ID" value="NZ_CP045178.1"/>
</dbReference>
<accession>A0A1V4AGQ1</accession>
<dbReference type="Proteomes" id="UP000190539">
    <property type="component" value="Unassembled WGS sequence"/>
</dbReference>
<reference evidence="2 3" key="1">
    <citation type="submission" date="2017-02" db="EMBL/GenBank/DDBJ databases">
        <title>Draft Genome Sequence of Streptomyces tsukubaensis F601, a Producer of the immunosuppressant tacrolimus FK506.</title>
        <authorList>
            <person name="Zong G."/>
            <person name="Zhong C."/>
            <person name="Fu J."/>
            <person name="Qin R."/>
            <person name="Cao G."/>
        </authorList>
    </citation>
    <scope>NUCLEOTIDE SEQUENCE [LARGE SCALE GENOMIC DNA]</scope>
    <source>
        <strain evidence="2 3">F601</strain>
    </source>
</reference>
<dbReference type="CDD" id="cd07821">
    <property type="entry name" value="PYR_PYL_RCAR_like"/>
    <property type="match status" value="1"/>
</dbReference>
<feature type="region of interest" description="Disordered" evidence="1">
    <location>
        <begin position="1"/>
        <end position="22"/>
    </location>
</feature>
<dbReference type="OrthoDB" id="6024794at2"/>
<sequence length="152" mass="16256">MTTDAPTPAPTPRPAPVSASVAREIPAPADRVWRLVGGFDALPDWLPYIPSSVPGEGGRTRTLTNSDGGVIVERLISFDEKGRSYSYSIEQAPFPVTGYLSTITVRETGENSSTVEWSGTFTPDGVSDEEAAELFRGIYDDGLTALRDSFGA</sequence>
<dbReference type="EMBL" id="MVFC01000001">
    <property type="protein sequence ID" value="OON82613.1"/>
    <property type="molecule type" value="Genomic_DNA"/>
</dbReference>
<evidence type="ECO:0000256" key="1">
    <source>
        <dbReference type="SAM" id="MobiDB-lite"/>
    </source>
</evidence>
<dbReference type="SUPFAM" id="SSF55961">
    <property type="entry name" value="Bet v1-like"/>
    <property type="match status" value="1"/>
</dbReference>
<keyword evidence="3" id="KW-1185">Reference proteome</keyword>
<comment type="caution">
    <text evidence="2">The sequence shown here is derived from an EMBL/GenBank/DDBJ whole genome shotgun (WGS) entry which is preliminary data.</text>
</comment>
<dbReference type="InterPro" id="IPR019587">
    <property type="entry name" value="Polyketide_cyclase/dehydratase"/>
</dbReference>
<organism evidence="2 3">
    <name type="scientific">Streptomyces tsukubensis</name>
    <dbReference type="NCBI Taxonomy" id="83656"/>
    <lineage>
        <taxon>Bacteria</taxon>
        <taxon>Bacillati</taxon>
        <taxon>Actinomycetota</taxon>
        <taxon>Actinomycetes</taxon>
        <taxon>Kitasatosporales</taxon>
        <taxon>Streptomycetaceae</taxon>
        <taxon>Streptomyces</taxon>
    </lineage>
</organism>
<dbReference type="InterPro" id="IPR023393">
    <property type="entry name" value="START-like_dom_sf"/>
</dbReference>
<evidence type="ECO:0000313" key="2">
    <source>
        <dbReference type="EMBL" id="OON82613.1"/>
    </source>
</evidence>
<dbReference type="Pfam" id="PF10604">
    <property type="entry name" value="Polyketide_cyc2"/>
    <property type="match status" value="1"/>
</dbReference>
<dbReference type="AlphaFoldDB" id="A0A1V4AGQ1"/>
<dbReference type="STRING" id="83656.B1H18_00625"/>
<evidence type="ECO:0008006" key="4">
    <source>
        <dbReference type="Google" id="ProtNLM"/>
    </source>
</evidence>
<evidence type="ECO:0000313" key="3">
    <source>
        <dbReference type="Proteomes" id="UP000190539"/>
    </source>
</evidence>
<dbReference type="Gene3D" id="3.30.530.20">
    <property type="match status" value="1"/>
</dbReference>
<dbReference type="PANTHER" id="PTHR39332:SF7">
    <property type="entry name" value="SRPBCC FAMILY PROTEIN"/>
    <property type="match status" value="1"/>
</dbReference>
<protein>
    <recommendedName>
        <fullName evidence="4">SRPBCC family protein</fullName>
    </recommendedName>
</protein>